<feature type="transmembrane region" description="Helical" evidence="5">
    <location>
        <begin position="59"/>
        <end position="79"/>
    </location>
</feature>
<evidence type="ECO:0000256" key="1">
    <source>
        <dbReference type="ARBA" id="ARBA00004651"/>
    </source>
</evidence>
<gene>
    <name evidence="7" type="ORF">CLORY_27560</name>
</gene>
<dbReference type="RefSeq" id="WP_242954416.1">
    <property type="nucleotide sequence ID" value="NZ_MZGV01000030.1"/>
</dbReference>
<evidence type="ECO:0000259" key="6">
    <source>
        <dbReference type="PROSITE" id="PS50929"/>
    </source>
</evidence>
<dbReference type="Gene3D" id="1.20.1560.10">
    <property type="entry name" value="ABC transporter type 1, transmembrane domain"/>
    <property type="match status" value="1"/>
</dbReference>
<keyword evidence="4 5" id="KW-0472">Membrane</keyword>
<dbReference type="InterPro" id="IPR036640">
    <property type="entry name" value="ABC1_TM_sf"/>
</dbReference>
<evidence type="ECO:0000256" key="3">
    <source>
        <dbReference type="ARBA" id="ARBA00022989"/>
    </source>
</evidence>
<dbReference type="Pfam" id="PF00664">
    <property type="entry name" value="ABC_membrane"/>
    <property type="match status" value="1"/>
</dbReference>
<evidence type="ECO:0000256" key="5">
    <source>
        <dbReference type="SAM" id="Phobius"/>
    </source>
</evidence>
<keyword evidence="2 5" id="KW-0812">Transmembrane</keyword>
<comment type="caution">
    <text evidence="7">The sequence shown here is derived from an EMBL/GenBank/DDBJ whole genome shotgun (WGS) entry which is preliminary data.</text>
</comment>
<dbReference type="InterPro" id="IPR039421">
    <property type="entry name" value="Type_1_exporter"/>
</dbReference>
<keyword evidence="8" id="KW-1185">Reference proteome</keyword>
<dbReference type="GO" id="GO:0015421">
    <property type="term" value="F:ABC-type oligopeptide transporter activity"/>
    <property type="evidence" value="ECO:0007669"/>
    <property type="project" value="TreeGrafter"/>
</dbReference>
<dbReference type="AlphaFoldDB" id="A0A1V4IL68"/>
<dbReference type="GO" id="GO:0005524">
    <property type="term" value="F:ATP binding"/>
    <property type="evidence" value="ECO:0007669"/>
    <property type="project" value="InterPro"/>
</dbReference>
<proteinExistence type="predicted"/>
<feature type="domain" description="ABC transmembrane type-1" evidence="6">
    <location>
        <begin position="19"/>
        <end position="217"/>
    </location>
</feature>
<evidence type="ECO:0000256" key="2">
    <source>
        <dbReference type="ARBA" id="ARBA00022692"/>
    </source>
</evidence>
<evidence type="ECO:0000313" key="8">
    <source>
        <dbReference type="Proteomes" id="UP000190080"/>
    </source>
</evidence>
<dbReference type="Proteomes" id="UP000190080">
    <property type="component" value="Unassembled WGS sequence"/>
</dbReference>
<dbReference type="STRING" id="1450648.CLORY_27560"/>
<evidence type="ECO:0000313" key="7">
    <source>
        <dbReference type="EMBL" id="OPJ60580.1"/>
    </source>
</evidence>
<dbReference type="EMBL" id="MZGV01000030">
    <property type="protein sequence ID" value="OPJ60580.1"/>
    <property type="molecule type" value="Genomic_DNA"/>
</dbReference>
<organism evidence="7 8">
    <name type="scientific">Clostridium oryzae</name>
    <dbReference type="NCBI Taxonomy" id="1450648"/>
    <lineage>
        <taxon>Bacteria</taxon>
        <taxon>Bacillati</taxon>
        <taxon>Bacillota</taxon>
        <taxon>Clostridia</taxon>
        <taxon>Eubacteriales</taxon>
        <taxon>Clostridiaceae</taxon>
        <taxon>Clostridium</taxon>
    </lineage>
</organism>
<dbReference type="GO" id="GO:0005886">
    <property type="term" value="C:plasma membrane"/>
    <property type="evidence" value="ECO:0007669"/>
    <property type="project" value="UniProtKB-SubCell"/>
</dbReference>
<name>A0A1V4IL68_9CLOT</name>
<keyword evidence="3 5" id="KW-1133">Transmembrane helix</keyword>
<dbReference type="PANTHER" id="PTHR43394">
    <property type="entry name" value="ATP-DEPENDENT PERMEASE MDL1, MITOCHONDRIAL"/>
    <property type="match status" value="1"/>
</dbReference>
<protein>
    <submittedName>
        <fullName evidence="7">ABC transporter transmembrane region</fullName>
    </submittedName>
</protein>
<accession>A0A1V4IL68</accession>
<comment type="subcellular location">
    <subcellularLocation>
        <location evidence="1">Cell membrane</location>
        <topology evidence="1">Multi-pass membrane protein</topology>
    </subcellularLocation>
</comment>
<dbReference type="PROSITE" id="PS50929">
    <property type="entry name" value="ABC_TM1F"/>
    <property type="match status" value="1"/>
</dbReference>
<dbReference type="InterPro" id="IPR011527">
    <property type="entry name" value="ABC1_TM_dom"/>
</dbReference>
<dbReference type="PANTHER" id="PTHR43394:SF1">
    <property type="entry name" value="ATP-BINDING CASSETTE SUB-FAMILY B MEMBER 10, MITOCHONDRIAL"/>
    <property type="match status" value="1"/>
</dbReference>
<reference evidence="7 8" key="1">
    <citation type="submission" date="2017-03" db="EMBL/GenBank/DDBJ databases">
        <title>Genome sequence of Clostridium oryzae DSM 28571.</title>
        <authorList>
            <person name="Poehlein A."/>
            <person name="Daniel R."/>
        </authorList>
    </citation>
    <scope>NUCLEOTIDE SEQUENCE [LARGE SCALE GENOMIC DNA]</scope>
    <source>
        <strain evidence="7 8">DSM 28571</strain>
    </source>
</reference>
<feature type="transmembrane region" description="Helical" evidence="5">
    <location>
        <begin position="142"/>
        <end position="173"/>
    </location>
</feature>
<dbReference type="SUPFAM" id="SSF90123">
    <property type="entry name" value="ABC transporter transmembrane region"/>
    <property type="match status" value="1"/>
</dbReference>
<evidence type="ECO:0000256" key="4">
    <source>
        <dbReference type="ARBA" id="ARBA00023136"/>
    </source>
</evidence>
<sequence>MMSSMLFMMKNINKKRWFLLGYFAIFLESLTPIIATLLQRDLIDRVFSEKRYQEFPKILALYAIFFFGPKLWFTVRKVAFFHIGYHLQMTLTNKFLLKIYDIPAAAFNKEHVGNLLNHIRNNIADASDLSVNQILSESVKNILTIVFLAFSVANINFLMLLVVIAVAIIYYGLLHKFGEKTKLFSQRVKEEKSNVSVSIEESISSIREIVAYNRQDW</sequence>